<dbReference type="GO" id="GO:0061630">
    <property type="term" value="F:ubiquitin protein ligase activity"/>
    <property type="evidence" value="ECO:0007669"/>
    <property type="project" value="UniProtKB-EC"/>
</dbReference>
<gene>
    <name evidence="4" type="primary">LOC123154749</name>
</gene>
<name>A0A3B6RAN1_WHEAT</name>
<dbReference type="SMR" id="A0A3B6RAN1"/>
<sequence length="288" mass="31992">MCRYQQDDRDLEEAPSSSPRLVAVCVDSGRNSVSALKWAVEEALAGNRNSQPQPIVLVHVKKPAQPRVREILLPFRVFCARKGVFCMDAVLDDGHGDVARSIVEFASRGVVEKLVVGATARGLFRRRFMAADDIPTAISKGAPDFCDVYVIGEAGKVSSVRASTDRAPRVSPLWPEIRRLAEAAENLWSEIRNLGEAAASPPAGRDRLGRRYGGPVSMPDILQENQELRRANETVAQRQELHTRMILMLFAELGKEPPRELLLHNIGTPSNMNRQQEPVTFNTLVYEQ</sequence>
<dbReference type="AlphaFoldDB" id="A0A3B6RAN1"/>
<dbReference type="Gramene" id="TraesJUL7A03G03888760.1">
    <property type="protein sequence ID" value="TraesJUL7A03G03888760.1"/>
    <property type="gene ID" value="TraesJUL7A03G03888760"/>
</dbReference>
<dbReference type="Gramene" id="TraesNOR7A03G03896740.1">
    <property type="protein sequence ID" value="TraesNOR7A03G03896740.1"/>
    <property type="gene ID" value="TraesNOR7A03G03896740"/>
</dbReference>
<dbReference type="Gramene" id="TraesROB_scaffold_010121_01G000100.1">
    <property type="protein sequence ID" value="TraesROB_scaffold_010121_01G000100.1"/>
    <property type="gene ID" value="TraesROB_scaffold_010121_01G000100"/>
</dbReference>
<evidence type="ECO:0000256" key="1">
    <source>
        <dbReference type="ARBA" id="ARBA00000900"/>
    </source>
</evidence>
<evidence type="ECO:0000256" key="2">
    <source>
        <dbReference type="ARBA" id="ARBA00012483"/>
    </source>
</evidence>
<dbReference type="OrthoDB" id="786795at2759"/>
<dbReference type="Gramene" id="TraesJAG7A03G03835790.1">
    <property type="protein sequence ID" value="TraesJAG7A03G03835790.1"/>
    <property type="gene ID" value="TraesJAG7A03G03835790"/>
</dbReference>
<dbReference type="PANTHER" id="PTHR45647:SF83">
    <property type="entry name" value="SERINE THREONINE KINASE"/>
    <property type="match status" value="1"/>
</dbReference>
<dbReference type="Gramene" id="TraesSTA7A03G03848800.1">
    <property type="protein sequence ID" value="TraesSTA7A03G03848800.1"/>
    <property type="gene ID" value="TraesSTA7A03G03848800"/>
</dbReference>
<reference evidence="4" key="1">
    <citation type="submission" date="2018-08" db="EMBL/GenBank/DDBJ databases">
        <authorList>
            <person name="Rossello M."/>
        </authorList>
    </citation>
    <scope>NUCLEOTIDE SEQUENCE [LARGE SCALE GENOMIC DNA]</scope>
    <source>
        <strain evidence="4">cv. Chinese Spring</strain>
    </source>
</reference>
<evidence type="ECO:0000256" key="3">
    <source>
        <dbReference type="ARBA" id="ARBA00022786"/>
    </source>
</evidence>
<dbReference type="PANTHER" id="PTHR45647">
    <property type="entry name" value="OS02G0152300 PROTEIN"/>
    <property type="match status" value="1"/>
</dbReference>
<dbReference type="InterPro" id="IPR051348">
    <property type="entry name" value="U-box_ubiquitin_ligases"/>
</dbReference>
<dbReference type="Gramene" id="TraesARI7A03G03824810.1">
    <property type="protein sequence ID" value="TraesARI7A03G03824810.1"/>
    <property type="gene ID" value="TraesARI7A03G03824810"/>
</dbReference>
<dbReference type="RefSeq" id="XP_044429329.1">
    <property type="nucleotide sequence ID" value="XM_044573394.1"/>
</dbReference>
<dbReference type="EnsemblPlants" id="TraesCS7A02G155300.1">
    <property type="protein sequence ID" value="TraesCS7A02G155300.1"/>
    <property type="gene ID" value="TraesCS7A02G155300"/>
</dbReference>
<reference evidence="4" key="2">
    <citation type="submission" date="2018-10" db="UniProtKB">
        <authorList>
            <consortium name="EnsemblPlants"/>
        </authorList>
    </citation>
    <scope>IDENTIFICATION</scope>
</reference>
<organism evidence="4">
    <name type="scientific">Triticum aestivum</name>
    <name type="common">Wheat</name>
    <dbReference type="NCBI Taxonomy" id="4565"/>
    <lineage>
        <taxon>Eukaryota</taxon>
        <taxon>Viridiplantae</taxon>
        <taxon>Streptophyta</taxon>
        <taxon>Embryophyta</taxon>
        <taxon>Tracheophyta</taxon>
        <taxon>Spermatophyta</taxon>
        <taxon>Magnoliopsida</taxon>
        <taxon>Liliopsida</taxon>
        <taxon>Poales</taxon>
        <taxon>Poaceae</taxon>
        <taxon>BOP clade</taxon>
        <taxon>Pooideae</taxon>
        <taxon>Triticodae</taxon>
        <taxon>Triticeae</taxon>
        <taxon>Triticinae</taxon>
        <taxon>Triticum</taxon>
    </lineage>
</organism>
<evidence type="ECO:0000313" key="4">
    <source>
        <dbReference type="EnsemblPlants" id="TraesCS7A02G155300.1"/>
    </source>
</evidence>
<dbReference type="Gene3D" id="3.40.50.620">
    <property type="entry name" value="HUPs"/>
    <property type="match status" value="1"/>
</dbReference>
<accession>A0A3B6RAN1</accession>
<dbReference type="GeneID" id="123154749"/>
<proteinExistence type="predicted"/>
<evidence type="ECO:0000313" key="5">
    <source>
        <dbReference type="Proteomes" id="UP000019116"/>
    </source>
</evidence>
<dbReference type="Gramene" id="TraesCAD_scaffold_012782_01G000100.1">
    <property type="protein sequence ID" value="TraesCAD_scaffold_012782_01G000100.1"/>
    <property type="gene ID" value="TraesCAD_scaffold_012782_01G000100"/>
</dbReference>
<dbReference type="Gramene" id="TraesCS7A03G0361600.1">
    <property type="protein sequence ID" value="TraesCS7A03G0361600.1.CDS"/>
    <property type="gene ID" value="TraesCS7A03G0361600"/>
</dbReference>
<comment type="catalytic activity">
    <reaction evidence="1">
        <text>S-ubiquitinyl-[E2 ubiquitin-conjugating enzyme]-L-cysteine + [acceptor protein]-L-lysine = [E2 ubiquitin-conjugating enzyme]-L-cysteine + N(6)-ubiquitinyl-[acceptor protein]-L-lysine.</text>
        <dbReference type="EC" id="2.3.2.27"/>
    </reaction>
</comment>
<keyword evidence="3" id="KW-0833">Ubl conjugation pathway</keyword>
<dbReference type="Gramene" id="TraesCLE_scaffold_199486_01G000100.1">
    <property type="protein sequence ID" value="TraesCLE_scaffold_199486_01G000100.1"/>
    <property type="gene ID" value="TraesCLE_scaffold_199486_01G000100"/>
</dbReference>
<dbReference type="SUPFAM" id="SSF52402">
    <property type="entry name" value="Adenine nucleotide alpha hydrolases-like"/>
    <property type="match status" value="1"/>
</dbReference>
<keyword evidence="5" id="KW-1185">Reference proteome</keyword>
<dbReference type="STRING" id="4565.A0A3B6RAN1"/>
<dbReference type="InterPro" id="IPR014729">
    <property type="entry name" value="Rossmann-like_a/b/a_fold"/>
</dbReference>
<protein>
    <recommendedName>
        <fullName evidence="2">RING-type E3 ubiquitin transferase</fullName>
        <ecNumber evidence="2">2.3.2.27</ecNumber>
    </recommendedName>
</protein>
<dbReference type="EC" id="2.3.2.27" evidence="2"/>
<dbReference type="Proteomes" id="UP000019116">
    <property type="component" value="Chromosome 7A"/>
</dbReference>
<dbReference type="Gramene" id="TraesCS7A02G155300.1">
    <property type="protein sequence ID" value="TraesCS7A02G155300.1"/>
    <property type="gene ID" value="TraesCS7A02G155300"/>
</dbReference>